<dbReference type="Gene3D" id="3.40.50.300">
    <property type="entry name" value="P-loop containing nucleotide triphosphate hydrolases"/>
    <property type="match status" value="1"/>
</dbReference>
<keyword evidence="1" id="KW-0378">Hydrolase</keyword>
<dbReference type="EC" id="5.6.2.3" evidence="1"/>
<evidence type="ECO:0000313" key="3">
    <source>
        <dbReference type="Proteomes" id="UP000050761"/>
    </source>
</evidence>
<keyword evidence="1" id="KW-0227">DNA damage</keyword>
<dbReference type="InterPro" id="IPR027417">
    <property type="entry name" value="P-loop_NTPase"/>
</dbReference>
<dbReference type="GO" id="GO:0006281">
    <property type="term" value="P:DNA repair"/>
    <property type="evidence" value="ECO:0007669"/>
    <property type="project" value="UniProtKB-KW"/>
</dbReference>
<feature type="domain" description="DNA helicase Pif1-like DEAD-box helicase" evidence="2">
    <location>
        <begin position="2"/>
        <end position="99"/>
    </location>
</feature>
<dbReference type="Pfam" id="PF05970">
    <property type="entry name" value="PIF1"/>
    <property type="match status" value="1"/>
</dbReference>
<dbReference type="InterPro" id="IPR010285">
    <property type="entry name" value="DNA_helicase_pif1-like_DEAD"/>
</dbReference>
<proteinExistence type="inferred from homology"/>
<dbReference type="GO" id="GO:0005524">
    <property type="term" value="F:ATP binding"/>
    <property type="evidence" value="ECO:0007669"/>
    <property type="project" value="UniProtKB-KW"/>
</dbReference>
<protein>
    <recommendedName>
        <fullName evidence="1">ATP-dependent DNA helicase</fullName>
        <ecNumber evidence="1">5.6.2.3</ecNumber>
    </recommendedName>
</protein>
<keyword evidence="3" id="KW-1185">Reference proteome</keyword>
<organism evidence="3 4">
    <name type="scientific">Heligmosomoides polygyrus</name>
    <name type="common">Parasitic roundworm</name>
    <dbReference type="NCBI Taxonomy" id="6339"/>
    <lineage>
        <taxon>Eukaryota</taxon>
        <taxon>Metazoa</taxon>
        <taxon>Ecdysozoa</taxon>
        <taxon>Nematoda</taxon>
        <taxon>Chromadorea</taxon>
        <taxon>Rhabditida</taxon>
        <taxon>Rhabditina</taxon>
        <taxon>Rhabditomorpha</taxon>
        <taxon>Strongyloidea</taxon>
        <taxon>Heligmosomidae</taxon>
        <taxon>Heligmosomoides</taxon>
    </lineage>
</organism>
<keyword evidence="1" id="KW-0233">DNA recombination</keyword>
<name>A0A183G1V8_HELPZ</name>
<dbReference type="GO" id="GO:0043139">
    <property type="term" value="F:5'-3' DNA helicase activity"/>
    <property type="evidence" value="ECO:0007669"/>
    <property type="project" value="UniProtKB-EC"/>
</dbReference>
<accession>A0A183G1V8</accession>
<dbReference type="GO" id="GO:0000723">
    <property type="term" value="P:telomere maintenance"/>
    <property type="evidence" value="ECO:0007669"/>
    <property type="project" value="InterPro"/>
</dbReference>
<comment type="catalytic activity">
    <reaction evidence="1">
        <text>ATP + H2O = ADP + phosphate + H(+)</text>
        <dbReference type="Rhea" id="RHEA:13065"/>
        <dbReference type="ChEBI" id="CHEBI:15377"/>
        <dbReference type="ChEBI" id="CHEBI:15378"/>
        <dbReference type="ChEBI" id="CHEBI:30616"/>
        <dbReference type="ChEBI" id="CHEBI:43474"/>
        <dbReference type="ChEBI" id="CHEBI:456216"/>
        <dbReference type="EC" id="5.6.2.3"/>
    </reaction>
</comment>
<reference evidence="4" key="1">
    <citation type="submission" date="2019-09" db="UniProtKB">
        <authorList>
            <consortium name="WormBaseParasite"/>
        </authorList>
    </citation>
    <scope>IDENTIFICATION</scope>
</reference>
<evidence type="ECO:0000313" key="4">
    <source>
        <dbReference type="WBParaSite" id="HPBE_0001522101-mRNA-1"/>
    </source>
</evidence>
<keyword evidence="1" id="KW-0547">Nucleotide-binding</keyword>
<dbReference type="PANTHER" id="PTHR10492:SF57">
    <property type="entry name" value="ATP-DEPENDENT DNA HELICASE"/>
    <property type="match status" value="1"/>
</dbReference>
<comment type="cofactor">
    <cofactor evidence="1">
        <name>Mg(2+)</name>
        <dbReference type="ChEBI" id="CHEBI:18420"/>
    </cofactor>
</comment>
<dbReference type="Proteomes" id="UP000050761">
    <property type="component" value="Unassembled WGS sequence"/>
</dbReference>
<dbReference type="GO" id="GO:0016887">
    <property type="term" value="F:ATP hydrolysis activity"/>
    <property type="evidence" value="ECO:0007669"/>
    <property type="project" value="RHEA"/>
</dbReference>
<keyword evidence="1" id="KW-0067">ATP-binding</keyword>
<comment type="similarity">
    <text evidence="1">Belongs to the helicase family.</text>
</comment>
<evidence type="ECO:0000259" key="2">
    <source>
        <dbReference type="Pfam" id="PF05970"/>
    </source>
</evidence>
<dbReference type="WBParaSite" id="HPBE_0001522101-mRNA-1">
    <property type="protein sequence ID" value="HPBE_0001522101-mRNA-1"/>
    <property type="gene ID" value="HPBE_0001522101"/>
</dbReference>
<dbReference type="AlphaFoldDB" id="A0A183G1V8"/>
<keyword evidence="1" id="KW-0347">Helicase</keyword>
<dbReference type="GO" id="GO:0006310">
    <property type="term" value="P:DNA recombination"/>
    <property type="evidence" value="ECO:0007669"/>
    <property type="project" value="UniProtKB-KW"/>
</dbReference>
<keyword evidence="1" id="KW-0234">DNA repair</keyword>
<sequence>LVVDDLLSAINQPEGQCFFLDGPGGSGKPFVYTTIYHLATARRKQVLNVAWTGIAANLLPDGRTATSAFRLVVADQNRSSSMKRQSEEAKRLSKIDAVVGIALSDSIFSHGQLYVALSRARSSDGVVMKAPKNLMRNIVYTDVLT</sequence>
<evidence type="ECO:0000256" key="1">
    <source>
        <dbReference type="RuleBase" id="RU363044"/>
    </source>
</evidence>
<dbReference type="PANTHER" id="PTHR10492">
    <property type="match status" value="1"/>
</dbReference>